<name>A0A7V8VBD3_9BACT</name>
<dbReference type="AlphaFoldDB" id="A0A7V8VBD3"/>
<dbReference type="Gene3D" id="2.120.10.30">
    <property type="entry name" value="TolB, C-terminal domain"/>
    <property type="match status" value="1"/>
</dbReference>
<feature type="chain" id="PRO_5031412088" evidence="1">
    <location>
        <begin position="28"/>
        <end position="421"/>
    </location>
</feature>
<evidence type="ECO:0000313" key="3">
    <source>
        <dbReference type="Proteomes" id="UP000542342"/>
    </source>
</evidence>
<evidence type="ECO:0000313" key="2">
    <source>
        <dbReference type="EMBL" id="MBA2224929.1"/>
    </source>
</evidence>
<reference evidence="2 3" key="1">
    <citation type="submission" date="2020-07" db="EMBL/GenBank/DDBJ databases">
        <title>Thermogemmata thermophila gen. nov., sp. nov., a novel moderate thermophilic planctomycete from a Kamchatka hot spring.</title>
        <authorList>
            <person name="Elcheninov A.G."/>
            <person name="Podosokorskaya O.A."/>
            <person name="Kovaleva O.L."/>
            <person name="Novikov A."/>
            <person name="Bonch-Osmolovskaya E.A."/>
            <person name="Toshchakov S.V."/>
            <person name="Kublanov I.V."/>
        </authorList>
    </citation>
    <scope>NUCLEOTIDE SEQUENCE [LARGE SCALE GENOMIC DNA]</scope>
    <source>
        <strain evidence="2 3">2918</strain>
    </source>
</reference>
<protein>
    <submittedName>
        <fullName evidence="2">Uncharacterized protein</fullName>
    </submittedName>
</protein>
<keyword evidence="3" id="KW-1185">Reference proteome</keyword>
<keyword evidence="1" id="KW-0732">Signal</keyword>
<dbReference type="SUPFAM" id="SSF63829">
    <property type="entry name" value="Calcium-dependent phosphotriesterase"/>
    <property type="match status" value="1"/>
</dbReference>
<dbReference type="EMBL" id="JACEFB010000001">
    <property type="protein sequence ID" value="MBA2224929.1"/>
    <property type="molecule type" value="Genomic_DNA"/>
</dbReference>
<evidence type="ECO:0000256" key="1">
    <source>
        <dbReference type="SAM" id="SignalP"/>
    </source>
</evidence>
<comment type="caution">
    <text evidence="2">The sequence shown here is derived from an EMBL/GenBank/DDBJ whole genome shotgun (WGS) entry which is preliminary data.</text>
</comment>
<gene>
    <name evidence="2" type="ORF">H0921_02000</name>
</gene>
<proteinExistence type="predicted"/>
<organism evidence="2 3">
    <name type="scientific">Thermogemmata fonticola</name>
    <dbReference type="NCBI Taxonomy" id="2755323"/>
    <lineage>
        <taxon>Bacteria</taxon>
        <taxon>Pseudomonadati</taxon>
        <taxon>Planctomycetota</taxon>
        <taxon>Planctomycetia</taxon>
        <taxon>Gemmatales</taxon>
        <taxon>Gemmataceae</taxon>
        <taxon>Thermogemmata</taxon>
    </lineage>
</organism>
<sequence>MTRCLFSLYVPLLLSGVLIGPSGRASAQESKNEWLPAPPFEIKFLPGWRAEHIAFAMCQNGRSFGGPARWAVGGSLPHMVRPIEQADQLYLGKDDGVRLYFHDKRRQFWKLEKGEIWPIAGGNDLGDTLDGPGEFSGLLGPGVYGGGYFSVAASGHTLFINDNGLLRKLSRRSDGTWFLETVAGRGSRGSLPGVNEEVRLAEFGRFGKGLTMDPQGNLYFTFAGGLAKADAQGRVTTLITQAKASQDLAAIYAQKWPNAKPRQVQIGSGEGVTLVWHTDGSIYIGGRCWPDAAKVTPEGKYVPIAGYAPPEFLIKDRRWGLGDPACYQVHCSFGFSVDPNGNVLARHEIPSALSRYLPDRVEVLQKDGTWGVGQQFWDLGNFTAIMGRDGIWWEAGPPGPFKSKTVFFRLRKADATEENKP</sequence>
<feature type="signal peptide" evidence="1">
    <location>
        <begin position="1"/>
        <end position="27"/>
    </location>
</feature>
<accession>A0A7V8VBD3</accession>
<dbReference type="InterPro" id="IPR011042">
    <property type="entry name" value="6-blade_b-propeller_TolB-like"/>
</dbReference>
<dbReference type="Proteomes" id="UP000542342">
    <property type="component" value="Unassembled WGS sequence"/>
</dbReference>
<dbReference type="RefSeq" id="WP_194536338.1">
    <property type="nucleotide sequence ID" value="NZ_JACEFB010000001.1"/>
</dbReference>